<dbReference type="OrthoDB" id="9792687at2"/>
<dbReference type="EMBL" id="CP018221">
    <property type="protein sequence ID" value="API61160.1"/>
    <property type="molecule type" value="Genomic_DNA"/>
</dbReference>
<name>A0A1L3ZZV1_9SPHN</name>
<dbReference type="STRING" id="1921510.BSL82_13625"/>
<dbReference type="Pfam" id="PF18818">
    <property type="entry name" value="MPTase-PolyVal"/>
    <property type="match status" value="1"/>
</dbReference>
<proteinExistence type="predicted"/>
<feature type="domain" description="Polyvalent protein metallopeptidase" evidence="1">
    <location>
        <begin position="24"/>
        <end position="70"/>
    </location>
</feature>
<evidence type="ECO:0000313" key="2">
    <source>
        <dbReference type="EMBL" id="API61160.1"/>
    </source>
</evidence>
<reference evidence="3" key="1">
    <citation type="submission" date="2016-11" db="EMBL/GenBank/DDBJ databases">
        <title>Complete Genome Sequence of alachlor-degrading Sphingomonas sp. strain JJ-A5.</title>
        <authorList>
            <person name="Lee H."/>
            <person name="Ka J.-O."/>
        </authorList>
    </citation>
    <scope>NUCLEOTIDE SEQUENCE [LARGE SCALE GENOMIC DNA]</scope>
    <source>
        <strain evidence="3">JJ-A5</strain>
    </source>
</reference>
<dbReference type="KEGG" id="sphj:BSL82_13625"/>
<accession>A0A1L3ZZV1</accession>
<evidence type="ECO:0000313" key="3">
    <source>
        <dbReference type="Proteomes" id="UP000182063"/>
    </source>
</evidence>
<gene>
    <name evidence="2" type="ORF">BSL82_13625</name>
</gene>
<keyword evidence="3" id="KW-1185">Reference proteome</keyword>
<dbReference type="Proteomes" id="UP000182063">
    <property type="component" value="Chromosome"/>
</dbReference>
<protein>
    <recommendedName>
        <fullName evidence="1">Polyvalent protein metallopeptidase domain-containing protein</fullName>
    </recommendedName>
</protein>
<evidence type="ECO:0000259" key="1">
    <source>
        <dbReference type="Pfam" id="PF18818"/>
    </source>
</evidence>
<dbReference type="AlphaFoldDB" id="A0A1L3ZZV1"/>
<sequence length="104" mass="10800">MGSAGGTDGFYFQPPFLAGLSGYVAEIGSGLVCAHLGLPNELHDNHASYVGHWLGILRADKTAIIHAASKAEQAFNYLCGFADDQISPAESAPLEAVEPLAEAA</sequence>
<organism evidence="2 3">
    <name type="scientific">Tardibacter chloracetimidivorans</name>
    <dbReference type="NCBI Taxonomy" id="1921510"/>
    <lineage>
        <taxon>Bacteria</taxon>
        <taxon>Pseudomonadati</taxon>
        <taxon>Pseudomonadota</taxon>
        <taxon>Alphaproteobacteria</taxon>
        <taxon>Sphingomonadales</taxon>
        <taxon>Sphingomonadaceae</taxon>
        <taxon>Tardibacter</taxon>
    </lineage>
</organism>
<dbReference type="InterPro" id="IPR041459">
    <property type="entry name" value="MPTase-PolyVal"/>
</dbReference>